<dbReference type="EC" id="2.1.-.-" evidence="3"/>
<dbReference type="Pfam" id="PF13649">
    <property type="entry name" value="Methyltransf_25"/>
    <property type="match status" value="1"/>
</dbReference>
<dbReference type="SUPFAM" id="SSF53335">
    <property type="entry name" value="S-adenosyl-L-methionine-dependent methyltransferases"/>
    <property type="match status" value="1"/>
</dbReference>
<organism evidence="3 4">
    <name type="scientific">Mesorhizobium abyssinicae</name>
    <dbReference type="NCBI Taxonomy" id="1209958"/>
    <lineage>
        <taxon>Bacteria</taxon>
        <taxon>Pseudomonadati</taxon>
        <taxon>Pseudomonadota</taxon>
        <taxon>Alphaproteobacteria</taxon>
        <taxon>Hyphomicrobiales</taxon>
        <taxon>Phyllobacteriaceae</taxon>
        <taxon>Mesorhizobium</taxon>
    </lineage>
</organism>
<dbReference type="RefSeq" id="WP_127309977.1">
    <property type="nucleotide sequence ID" value="NZ_JAVIIP010000007.1"/>
</dbReference>
<evidence type="ECO:0000313" key="4">
    <source>
        <dbReference type="Proteomes" id="UP001276564"/>
    </source>
</evidence>
<dbReference type="GO" id="GO:0032259">
    <property type="term" value="P:methylation"/>
    <property type="evidence" value="ECO:0007669"/>
    <property type="project" value="UniProtKB-KW"/>
</dbReference>
<evidence type="ECO:0000259" key="2">
    <source>
        <dbReference type="Pfam" id="PF13649"/>
    </source>
</evidence>
<dbReference type="Gene3D" id="3.40.50.150">
    <property type="entry name" value="Vaccinia Virus protein VP39"/>
    <property type="match status" value="1"/>
</dbReference>
<dbReference type="Proteomes" id="UP001276564">
    <property type="component" value="Unassembled WGS sequence"/>
</dbReference>
<dbReference type="CDD" id="cd02440">
    <property type="entry name" value="AdoMet_MTases"/>
    <property type="match status" value="1"/>
</dbReference>
<keyword evidence="1 3" id="KW-0808">Transferase</keyword>
<dbReference type="InterPro" id="IPR029063">
    <property type="entry name" value="SAM-dependent_MTases_sf"/>
</dbReference>
<sequence>MQHTLPYLAEAEHIAAKTGSPEQALAALRKLSLDDFGLFVISLPNKEYPALSKILPRMASPEIQTTWTGASGVELLKQTLAFTRIVESCAVRHTQKPLHGSTILDFGCGYGRIMRMMYFFSDPDRLWGVDAWENSLMTCKEAGMLGHFVQSERVPERLPVGDTKFDLAFAFSVFTHLAPSAADACLLAMRGHLRDGALFILTIRPVEFWPFIDQVRKTNVQAKLVKEHQTTGIAYLPHNGIEGETYGDTSLTFDFFRKDGWKMLGYERSIFDVFQTSVILQAA</sequence>
<dbReference type="EMBL" id="JAVIIP010000007">
    <property type="protein sequence ID" value="MDX8539001.1"/>
    <property type="molecule type" value="Genomic_DNA"/>
</dbReference>
<protein>
    <submittedName>
        <fullName evidence="3">Class I SAM-dependent methyltransferase</fullName>
        <ecNumber evidence="3">2.1.-.-</ecNumber>
    </submittedName>
</protein>
<dbReference type="GO" id="GO:0008168">
    <property type="term" value="F:methyltransferase activity"/>
    <property type="evidence" value="ECO:0007669"/>
    <property type="project" value="UniProtKB-KW"/>
</dbReference>
<name>A0ABU5AP36_9HYPH</name>
<keyword evidence="3" id="KW-0489">Methyltransferase</keyword>
<dbReference type="InterPro" id="IPR041698">
    <property type="entry name" value="Methyltransf_25"/>
</dbReference>
<reference evidence="3 4" key="1">
    <citation type="submission" date="2023-08" db="EMBL/GenBank/DDBJ databases">
        <title>Implementing the SeqCode for naming new Mesorhizobium species isolated from Vachellia karroo root nodules.</title>
        <authorList>
            <person name="Van Lill M."/>
        </authorList>
    </citation>
    <scope>NUCLEOTIDE SEQUENCE [LARGE SCALE GENOMIC DNA]</scope>
    <source>
        <strain evidence="3 4">VK4B</strain>
    </source>
</reference>
<gene>
    <name evidence="3" type="ORF">RFM23_15375</name>
</gene>
<evidence type="ECO:0000313" key="3">
    <source>
        <dbReference type="EMBL" id="MDX8539001.1"/>
    </source>
</evidence>
<proteinExistence type="predicted"/>
<keyword evidence="4" id="KW-1185">Reference proteome</keyword>
<accession>A0ABU5AP36</accession>
<comment type="caution">
    <text evidence="3">The sequence shown here is derived from an EMBL/GenBank/DDBJ whole genome shotgun (WGS) entry which is preliminary data.</text>
</comment>
<feature type="domain" description="Methyltransferase" evidence="2">
    <location>
        <begin position="103"/>
        <end position="196"/>
    </location>
</feature>
<dbReference type="PANTHER" id="PTHR43861">
    <property type="entry name" value="TRANS-ACONITATE 2-METHYLTRANSFERASE-RELATED"/>
    <property type="match status" value="1"/>
</dbReference>
<evidence type="ECO:0000256" key="1">
    <source>
        <dbReference type="ARBA" id="ARBA00022679"/>
    </source>
</evidence>